<evidence type="ECO:0000313" key="2">
    <source>
        <dbReference type="EMBL" id="KAF5552665.1"/>
    </source>
</evidence>
<keyword evidence="1" id="KW-0472">Membrane</keyword>
<comment type="caution">
    <text evidence="2">The sequence shown here is derived from an EMBL/GenBank/DDBJ whole genome shotgun (WGS) entry which is preliminary data.</text>
</comment>
<evidence type="ECO:0000256" key="1">
    <source>
        <dbReference type="SAM" id="Phobius"/>
    </source>
</evidence>
<feature type="transmembrane region" description="Helical" evidence="1">
    <location>
        <begin position="472"/>
        <end position="493"/>
    </location>
</feature>
<dbReference type="EMBL" id="JAAOAM010000059">
    <property type="protein sequence ID" value="KAF5552665.1"/>
    <property type="molecule type" value="Genomic_DNA"/>
</dbReference>
<reference evidence="2 3" key="1">
    <citation type="submission" date="2020-05" db="EMBL/GenBank/DDBJ databases">
        <title>Identification and distribution of gene clusters putatively required for synthesis of sphingolipid metabolism inhibitors in phylogenetically diverse species of the filamentous fungus Fusarium.</title>
        <authorList>
            <person name="Kim H.-S."/>
            <person name="Busman M."/>
            <person name="Brown D.W."/>
            <person name="Divon H."/>
            <person name="Uhlig S."/>
            <person name="Proctor R.H."/>
        </authorList>
    </citation>
    <scope>NUCLEOTIDE SEQUENCE [LARGE SCALE GENOMIC DNA]</scope>
    <source>
        <strain evidence="2 3">NRRL 53147</strain>
    </source>
</reference>
<gene>
    <name evidence="2" type="ORF">FMEXI_2816</name>
</gene>
<keyword evidence="3" id="KW-1185">Reference proteome</keyword>
<feature type="transmembrane region" description="Helical" evidence="1">
    <location>
        <begin position="435"/>
        <end position="457"/>
    </location>
</feature>
<evidence type="ECO:0000313" key="3">
    <source>
        <dbReference type="Proteomes" id="UP000522262"/>
    </source>
</evidence>
<keyword evidence="1" id="KW-0812">Transmembrane</keyword>
<dbReference type="Proteomes" id="UP000522262">
    <property type="component" value="Unassembled WGS sequence"/>
</dbReference>
<protein>
    <submittedName>
        <fullName evidence="2">Uncharacterized protein</fullName>
    </submittedName>
</protein>
<organism evidence="2 3">
    <name type="scientific">Fusarium mexicanum</name>
    <dbReference type="NCBI Taxonomy" id="751941"/>
    <lineage>
        <taxon>Eukaryota</taxon>
        <taxon>Fungi</taxon>
        <taxon>Dikarya</taxon>
        <taxon>Ascomycota</taxon>
        <taxon>Pezizomycotina</taxon>
        <taxon>Sordariomycetes</taxon>
        <taxon>Hypocreomycetidae</taxon>
        <taxon>Hypocreales</taxon>
        <taxon>Nectriaceae</taxon>
        <taxon>Fusarium</taxon>
        <taxon>Fusarium fujikuroi species complex</taxon>
    </lineage>
</organism>
<dbReference type="AlphaFoldDB" id="A0A8H5JEP6"/>
<sequence>MMRDQPALYERSQTEGFVFYNEISCSLPTLFQKPLVWTMTDGSDWNEWFDKQHPKPGRLDAGLVLILARKSGEPKMDPVHGIEAKDWIEAIERATTHIKHASRTPRHKTSGLLDVKELPFSEQSFKDIAKRFYIHDSINRVVSQAAVSQFSAVKVDMGRQDGRCLPAQVYNARTYNAWQGDLAVSSTYFPHCNLTFAVMFGCTLSVEAEILTRLEMATYEICHPLLIPSMLIEIERKRHMPIVNNTLDELEGRILELDEDPEFLQHITETEKVSRKKARRLAWLDMQYLRNQLLSWSTCLEAFYEHTDYLNRTIFRDMSSPNPEADWYDSIDEISLVDGQQFQDVSHHAAVVSPEPQIYKYQEVLSVRLRKSYMRRTGAKMRWRLREIMKEYNEKIRECTTGYEGMIMTTQWAQGETNVEIALATSQDSRHMRSIALVTMIFLPGTFFASIFSMGFFEWKSDDGTISVAQSFWIYVVLAAGFTAFTVGAWWYIGVYRHKSQKNLSSARSGSFLLSLRPFRFLRGWTVKATMAKVKRMSPPP</sequence>
<proteinExistence type="predicted"/>
<dbReference type="Gene3D" id="1.20.58.340">
    <property type="entry name" value="Magnesium transport protein CorA, transmembrane region"/>
    <property type="match status" value="1"/>
</dbReference>
<name>A0A8H5JEP6_9HYPO</name>
<keyword evidence="1" id="KW-1133">Transmembrane helix</keyword>
<accession>A0A8H5JEP6</accession>